<feature type="non-terminal residue" evidence="1">
    <location>
        <position position="1"/>
    </location>
</feature>
<evidence type="ECO:0000313" key="2">
    <source>
        <dbReference type="Proteomes" id="UP001233999"/>
    </source>
</evidence>
<name>A0AAD8EDQ1_DIPPU</name>
<dbReference type="Proteomes" id="UP001233999">
    <property type="component" value="Unassembled WGS sequence"/>
</dbReference>
<reference evidence="1" key="2">
    <citation type="submission" date="2023-05" db="EMBL/GenBank/DDBJ databases">
        <authorList>
            <person name="Fouks B."/>
        </authorList>
    </citation>
    <scope>NUCLEOTIDE SEQUENCE</scope>
    <source>
        <strain evidence="1">Stay&amp;Tobe</strain>
        <tissue evidence="1">Testes</tissue>
    </source>
</reference>
<dbReference type="AlphaFoldDB" id="A0AAD8EDQ1"/>
<accession>A0AAD8EDQ1</accession>
<feature type="non-terminal residue" evidence="1">
    <location>
        <position position="54"/>
    </location>
</feature>
<organism evidence="1 2">
    <name type="scientific">Diploptera punctata</name>
    <name type="common">Pacific beetle cockroach</name>
    <dbReference type="NCBI Taxonomy" id="6984"/>
    <lineage>
        <taxon>Eukaryota</taxon>
        <taxon>Metazoa</taxon>
        <taxon>Ecdysozoa</taxon>
        <taxon>Arthropoda</taxon>
        <taxon>Hexapoda</taxon>
        <taxon>Insecta</taxon>
        <taxon>Pterygota</taxon>
        <taxon>Neoptera</taxon>
        <taxon>Polyneoptera</taxon>
        <taxon>Dictyoptera</taxon>
        <taxon>Blattodea</taxon>
        <taxon>Blaberoidea</taxon>
        <taxon>Blaberidae</taxon>
        <taxon>Diplopterinae</taxon>
        <taxon>Diploptera</taxon>
    </lineage>
</organism>
<evidence type="ECO:0000313" key="1">
    <source>
        <dbReference type="EMBL" id="KAJ9586064.1"/>
    </source>
</evidence>
<sequence length="54" mass="6242">SVRNFYVSPKLTSTVRLTLSQSRVIGRRANECVHKLWKIVPISHKQLLIHAVFN</sequence>
<protein>
    <submittedName>
        <fullName evidence="1">Uncharacterized protein</fullName>
    </submittedName>
</protein>
<reference evidence="1" key="1">
    <citation type="journal article" date="2023" name="IScience">
        <title>Live-bearing cockroach genome reveals convergent evolutionary mechanisms linked to viviparity in insects and beyond.</title>
        <authorList>
            <person name="Fouks B."/>
            <person name="Harrison M.C."/>
            <person name="Mikhailova A.A."/>
            <person name="Marchal E."/>
            <person name="English S."/>
            <person name="Carruthers M."/>
            <person name="Jennings E.C."/>
            <person name="Chiamaka E.L."/>
            <person name="Frigard R.A."/>
            <person name="Pippel M."/>
            <person name="Attardo G.M."/>
            <person name="Benoit J.B."/>
            <person name="Bornberg-Bauer E."/>
            <person name="Tobe S.S."/>
        </authorList>
    </citation>
    <scope>NUCLEOTIDE SEQUENCE</scope>
    <source>
        <strain evidence="1">Stay&amp;Tobe</strain>
    </source>
</reference>
<comment type="caution">
    <text evidence="1">The sequence shown here is derived from an EMBL/GenBank/DDBJ whole genome shotgun (WGS) entry which is preliminary data.</text>
</comment>
<dbReference type="EMBL" id="JASPKZ010007213">
    <property type="protein sequence ID" value="KAJ9586064.1"/>
    <property type="molecule type" value="Genomic_DNA"/>
</dbReference>
<keyword evidence="2" id="KW-1185">Reference proteome</keyword>
<gene>
    <name evidence="1" type="ORF">L9F63_020292</name>
</gene>
<proteinExistence type="predicted"/>